<dbReference type="InterPro" id="IPR000160">
    <property type="entry name" value="GGDEF_dom"/>
</dbReference>
<dbReference type="RefSeq" id="WP_310225338.1">
    <property type="nucleotide sequence ID" value="NZ_JAVDWV010000011.1"/>
</dbReference>
<sequence length="106" mass="11383">MRGEKFVLIASDAMPLADLPALLGKLLADLRMPFNLEDRTIPVSATIGAAWLDMNVKDGSELLHRTDIALHKANQFRRGTAAILNTGEGVLADKPTINDLVDCSAA</sequence>
<accession>A0ABU1X3P0</accession>
<name>A0ABU1X3P0_SPHXE</name>
<evidence type="ECO:0000313" key="2">
    <source>
        <dbReference type="EMBL" id="MDR7155752.1"/>
    </source>
</evidence>
<dbReference type="Proteomes" id="UP001267638">
    <property type="component" value="Unassembled WGS sequence"/>
</dbReference>
<proteinExistence type="predicted"/>
<gene>
    <name evidence="2" type="ORF">J2W40_002588</name>
</gene>
<reference evidence="2 3" key="1">
    <citation type="submission" date="2023-07" db="EMBL/GenBank/DDBJ databases">
        <title>Sorghum-associated microbial communities from plants grown in Nebraska, USA.</title>
        <authorList>
            <person name="Schachtman D."/>
        </authorList>
    </citation>
    <scope>NUCLEOTIDE SEQUENCE [LARGE SCALE GENOMIC DNA]</scope>
    <source>
        <strain evidence="2 3">4256</strain>
    </source>
</reference>
<comment type="caution">
    <text evidence="2">The sequence shown here is derived from an EMBL/GenBank/DDBJ whole genome shotgun (WGS) entry which is preliminary data.</text>
</comment>
<organism evidence="2 3">
    <name type="scientific">Sphingobium xenophagum</name>
    <dbReference type="NCBI Taxonomy" id="121428"/>
    <lineage>
        <taxon>Bacteria</taxon>
        <taxon>Pseudomonadati</taxon>
        <taxon>Pseudomonadota</taxon>
        <taxon>Alphaproteobacteria</taxon>
        <taxon>Sphingomonadales</taxon>
        <taxon>Sphingomonadaceae</taxon>
        <taxon>Sphingobium</taxon>
    </lineage>
</organism>
<dbReference type="InterPro" id="IPR043128">
    <property type="entry name" value="Rev_trsase/Diguanyl_cyclase"/>
</dbReference>
<keyword evidence="3" id="KW-1185">Reference proteome</keyword>
<feature type="domain" description="GGDEF" evidence="1">
    <location>
        <begin position="1"/>
        <end position="86"/>
    </location>
</feature>
<evidence type="ECO:0000259" key="1">
    <source>
        <dbReference type="PROSITE" id="PS50887"/>
    </source>
</evidence>
<dbReference type="Pfam" id="PF00990">
    <property type="entry name" value="GGDEF"/>
    <property type="match status" value="1"/>
</dbReference>
<dbReference type="InterPro" id="IPR029787">
    <property type="entry name" value="Nucleotide_cyclase"/>
</dbReference>
<evidence type="ECO:0000313" key="3">
    <source>
        <dbReference type="Proteomes" id="UP001267638"/>
    </source>
</evidence>
<protein>
    <submittedName>
        <fullName evidence="2">Signal transduction protein with EAL and GGDEF domain</fullName>
    </submittedName>
</protein>
<dbReference type="EMBL" id="JAVDWV010000011">
    <property type="protein sequence ID" value="MDR7155752.1"/>
    <property type="molecule type" value="Genomic_DNA"/>
</dbReference>
<dbReference type="PROSITE" id="PS50887">
    <property type="entry name" value="GGDEF"/>
    <property type="match status" value="1"/>
</dbReference>
<dbReference type="SUPFAM" id="SSF55073">
    <property type="entry name" value="Nucleotide cyclase"/>
    <property type="match status" value="1"/>
</dbReference>
<dbReference type="Gene3D" id="3.30.70.270">
    <property type="match status" value="1"/>
</dbReference>